<organism evidence="1 2">
    <name type="scientific">Elysia marginata</name>
    <dbReference type="NCBI Taxonomy" id="1093978"/>
    <lineage>
        <taxon>Eukaryota</taxon>
        <taxon>Metazoa</taxon>
        <taxon>Spiralia</taxon>
        <taxon>Lophotrochozoa</taxon>
        <taxon>Mollusca</taxon>
        <taxon>Gastropoda</taxon>
        <taxon>Heterobranchia</taxon>
        <taxon>Euthyneura</taxon>
        <taxon>Panpulmonata</taxon>
        <taxon>Sacoglossa</taxon>
        <taxon>Placobranchoidea</taxon>
        <taxon>Plakobranchidae</taxon>
        <taxon>Elysia</taxon>
    </lineage>
</organism>
<gene>
    <name evidence="1" type="ORF">ElyMa_000989400</name>
</gene>
<comment type="caution">
    <text evidence="1">The sequence shown here is derived from an EMBL/GenBank/DDBJ whole genome shotgun (WGS) entry which is preliminary data.</text>
</comment>
<name>A0AAV4HJN9_9GAST</name>
<evidence type="ECO:0000313" key="1">
    <source>
        <dbReference type="EMBL" id="GFR97278.1"/>
    </source>
</evidence>
<evidence type="ECO:0000313" key="2">
    <source>
        <dbReference type="Proteomes" id="UP000762676"/>
    </source>
</evidence>
<protein>
    <submittedName>
        <fullName evidence="1">Uncharacterized protein</fullName>
    </submittedName>
</protein>
<reference evidence="1 2" key="1">
    <citation type="journal article" date="2021" name="Elife">
        <title>Chloroplast acquisition without the gene transfer in kleptoplastic sea slugs, Plakobranchus ocellatus.</title>
        <authorList>
            <person name="Maeda T."/>
            <person name="Takahashi S."/>
            <person name="Yoshida T."/>
            <person name="Shimamura S."/>
            <person name="Takaki Y."/>
            <person name="Nagai Y."/>
            <person name="Toyoda A."/>
            <person name="Suzuki Y."/>
            <person name="Arimoto A."/>
            <person name="Ishii H."/>
            <person name="Satoh N."/>
            <person name="Nishiyama T."/>
            <person name="Hasebe M."/>
            <person name="Maruyama T."/>
            <person name="Minagawa J."/>
            <person name="Obokata J."/>
            <person name="Shigenobu S."/>
        </authorList>
    </citation>
    <scope>NUCLEOTIDE SEQUENCE [LARGE SCALE GENOMIC DNA]</scope>
</reference>
<dbReference type="Proteomes" id="UP000762676">
    <property type="component" value="Unassembled WGS sequence"/>
</dbReference>
<dbReference type="EMBL" id="BMAT01002019">
    <property type="protein sequence ID" value="GFR97278.1"/>
    <property type="molecule type" value="Genomic_DNA"/>
</dbReference>
<dbReference type="AlphaFoldDB" id="A0AAV4HJN9"/>
<accession>A0AAV4HJN9</accession>
<keyword evidence="2" id="KW-1185">Reference proteome</keyword>
<sequence>MDISMSEPNLVCRRNRQRDQAEAADTLNLKDGILTVSPCSSISRVCRLLSVRGLLLTALSPGPDNTHRCGAGTGVSVKGQAGVITCSYQHHGETGSRRQCPPTRAWHC</sequence>
<proteinExistence type="predicted"/>